<dbReference type="InterPro" id="IPR012677">
    <property type="entry name" value="Nucleotide-bd_a/b_plait_sf"/>
</dbReference>
<evidence type="ECO:0000256" key="3">
    <source>
        <dbReference type="SAM" id="MobiDB-lite"/>
    </source>
</evidence>
<protein>
    <recommendedName>
        <fullName evidence="4">RRM domain-containing protein</fullName>
    </recommendedName>
</protein>
<dbReference type="STRING" id="630390.A0A180GII3"/>
<feature type="region of interest" description="Disordered" evidence="3">
    <location>
        <begin position="100"/>
        <end position="234"/>
    </location>
</feature>
<dbReference type="PANTHER" id="PTHR48025">
    <property type="entry name" value="OS02G0815200 PROTEIN"/>
    <property type="match status" value="1"/>
</dbReference>
<dbReference type="FunFam" id="3.30.70.330:FF:002045">
    <property type="match status" value="1"/>
</dbReference>
<dbReference type="OrthoDB" id="439808at2759"/>
<reference evidence="6 7" key="3">
    <citation type="journal article" date="2017" name="G3 (Bethesda)">
        <title>Comparative analysis highlights variable genome content of wheat rusts and divergence of the mating loci.</title>
        <authorList>
            <person name="Cuomo C.A."/>
            <person name="Bakkeren G."/>
            <person name="Khalil H.B."/>
            <person name="Panwar V."/>
            <person name="Joly D."/>
            <person name="Linning R."/>
            <person name="Sakthikumar S."/>
            <person name="Song X."/>
            <person name="Adiconis X."/>
            <person name="Fan L."/>
            <person name="Goldberg J.M."/>
            <person name="Levin J.Z."/>
            <person name="Young S."/>
            <person name="Zeng Q."/>
            <person name="Anikster Y."/>
            <person name="Bruce M."/>
            <person name="Wang M."/>
            <person name="Yin C."/>
            <person name="McCallum B."/>
            <person name="Szabo L.J."/>
            <person name="Hulbert S."/>
            <person name="Chen X."/>
            <person name="Fellers J.P."/>
        </authorList>
    </citation>
    <scope>NUCLEOTIDE SEQUENCE</scope>
    <source>
        <strain evidence="6">isolate 1-1 / race 1 (BBBD)</strain>
        <strain evidence="7">Isolate 1-1 / race 1 (BBBD)</strain>
    </source>
</reference>
<evidence type="ECO:0000256" key="2">
    <source>
        <dbReference type="PROSITE-ProRule" id="PRU00176"/>
    </source>
</evidence>
<dbReference type="Proteomes" id="UP000005240">
    <property type="component" value="Unassembled WGS sequence"/>
</dbReference>
<feature type="compositionally biased region" description="Basic residues" evidence="3">
    <location>
        <begin position="198"/>
        <end position="207"/>
    </location>
</feature>
<feature type="compositionally biased region" description="Basic and acidic residues" evidence="3">
    <location>
        <begin position="208"/>
        <end position="219"/>
    </location>
</feature>
<keyword evidence="1 2" id="KW-0694">RNA-binding</keyword>
<dbReference type="GO" id="GO:0005634">
    <property type="term" value="C:nucleus"/>
    <property type="evidence" value="ECO:0007669"/>
    <property type="project" value="TreeGrafter"/>
</dbReference>
<feature type="compositionally biased region" description="Basic residues" evidence="3">
    <location>
        <begin position="156"/>
        <end position="166"/>
    </location>
</feature>
<dbReference type="PANTHER" id="PTHR48025:SF1">
    <property type="entry name" value="RRM DOMAIN-CONTAINING PROTEIN"/>
    <property type="match status" value="1"/>
</dbReference>
<gene>
    <name evidence="5" type="ORF">PTTG_27601</name>
</gene>
<evidence type="ECO:0000256" key="1">
    <source>
        <dbReference type="ARBA" id="ARBA00022884"/>
    </source>
</evidence>
<feature type="compositionally biased region" description="Basic and acidic residues" evidence="3">
    <location>
        <begin position="167"/>
        <end position="196"/>
    </location>
</feature>
<dbReference type="GO" id="GO:0003729">
    <property type="term" value="F:mRNA binding"/>
    <property type="evidence" value="ECO:0007669"/>
    <property type="project" value="TreeGrafter"/>
</dbReference>
<feature type="compositionally biased region" description="Low complexity" evidence="3">
    <location>
        <begin position="111"/>
        <end position="129"/>
    </location>
</feature>
<dbReference type="AlphaFoldDB" id="A0A180GII3"/>
<dbReference type="VEuPathDB" id="FungiDB:PTTG_27601"/>
<name>A0A180GII3_PUCT1</name>
<reference evidence="6" key="4">
    <citation type="submission" date="2025-05" db="UniProtKB">
        <authorList>
            <consortium name="EnsemblFungi"/>
        </authorList>
    </citation>
    <scope>IDENTIFICATION</scope>
    <source>
        <strain evidence="6">isolate 1-1 / race 1 (BBBD)</strain>
    </source>
</reference>
<evidence type="ECO:0000259" key="4">
    <source>
        <dbReference type="PROSITE" id="PS50102"/>
    </source>
</evidence>
<dbReference type="EnsemblFungi" id="PTTG_27601-t43_1">
    <property type="protein sequence ID" value="PTTG_27601-t43_1-p1"/>
    <property type="gene ID" value="PTTG_27601"/>
</dbReference>
<reference evidence="5" key="2">
    <citation type="submission" date="2016-05" db="EMBL/GenBank/DDBJ databases">
        <title>Comparative analysis highlights variable genome content of wheat rusts and divergence of the mating loci.</title>
        <authorList>
            <person name="Cuomo C.A."/>
            <person name="Bakkeren G."/>
            <person name="Szabo L."/>
            <person name="Khalil H."/>
            <person name="Joly D."/>
            <person name="Goldberg J."/>
            <person name="Young S."/>
            <person name="Zeng Q."/>
            <person name="Fellers J."/>
        </authorList>
    </citation>
    <scope>NUCLEOTIDE SEQUENCE [LARGE SCALE GENOMIC DNA]</scope>
    <source>
        <strain evidence="5">1-1 BBBD Race 1</strain>
    </source>
</reference>
<dbReference type="Pfam" id="PF00076">
    <property type="entry name" value="RRM_1"/>
    <property type="match status" value="2"/>
</dbReference>
<sequence>MTTATNGTDGAAAITDALEATTLQELGKKVFIGNLSFATKEDHLRELFGKHGEISDVQIIHRGARSLGYGFVTFTTLEEAEKAVAATDKNEIDGRPINVEIAKPAPGQPGGAVPRAAARAARASKPRQANGAAKGSDEEPEGPADAKAAKSSAGRTRNRRHGRTRRPAGEAKPEATGDDHGALTDPSTHNEDDPAGKPRPKRVRTRRPKEAAPAEPRGEKRTRRKGAPEGEPSQTLLFVANLPFTVTDAKLKELFGSYKVASAHVVCRKYGATVGRSKGFGFVDFDDHESQLKALEEVQGKELDGRALSLKVAVNENKKEDEPPAENNDAPAVAAEPAAA</sequence>
<feature type="compositionally biased region" description="Low complexity" evidence="3">
    <location>
        <begin position="325"/>
        <end position="340"/>
    </location>
</feature>
<dbReference type="InterPro" id="IPR050502">
    <property type="entry name" value="Euk_RNA-bind_prot"/>
</dbReference>
<evidence type="ECO:0000313" key="7">
    <source>
        <dbReference type="Proteomes" id="UP000005240"/>
    </source>
</evidence>
<dbReference type="PROSITE" id="PS50102">
    <property type="entry name" value="RRM"/>
    <property type="match status" value="2"/>
</dbReference>
<dbReference type="InterPro" id="IPR035979">
    <property type="entry name" value="RBD_domain_sf"/>
</dbReference>
<dbReference type="EMBL" id="ADAS02000062">
    <property type="protein sequence ID" value="OAV92566.1"/>
    <property type="molecule type" value="Genomic_DNA"/>
</dbReference>
<dbReference type="Gene3D" id="3.30.70.330">
    <property type="match status" value="2"/>
</dbReference>
<reference evidence="5" key="1">
    <citation type="submission" date="2009-11" db="EMBL/GenBank/DDBJ databases">
        <authorList>
            <consortium name="The Broad Institute Genome Sequencing Platform"/>
            <person name="Ward D."/>
            <person name="Feldgarden M."/>
            <person name="Earl A."/>
            <person name="Young S.K."/>
            <person name="Zeng Q."/>
            <person name="Koehrsen M."/>
            <person name="Alvarado L."/>
            <person name="Berlin A."/>
            <person name="Bochicchio J."/>
            <person name="Borenstein D."/>
            <person name="Chapman S.B."/>
            <person name="Chen Z."/>
            <person name="Engels R."/>
            <person name="Freedman E."/>
            <person name="Gellesch M."/>
            <person name="Goldberg J."/>
            <person name="Griggs A."/>
            <person name="Gujja S."/>
            <person name="Heilman E."/>
            <person name="Heiman D."/>
            <person name="Hepburn T."/>
            <person name="Howarth C."/>
            <person name="Jen D."/>
            <person name="Larson L."/>
            <person name="Lewis B."/>
            <person name="Mehta T."/>
            <person name="Park D."/>
            <person name="Pearson M."/>
            <person name="Roberts A."/>
            <person name="Saif S."/>
            <person name="Shea T."/>
            <person name="Shenoy N."/>
            <person name="Sisk P."/>
            <person name="Stolte C."/>
            <person name="Sykes S."/>
            <person name="Thomson T."/>
            <person name="Walk T."/>
            <person name="White J."/>
            <person name="Yandava C."/>
            <person name="Izard J."/>
            <person name="Baranova O.V."/>
            <person name="Blanton J.M."/>
            <person name="Tanner A.C."/>
            <person name="Dewhirst F.E."/>
            <person name="Haas B."/>
            <person name="Nusbaum C."/>
            <person name="Birren B."/>
        </authorList>
    </citation>
    <scope>NUCLEOTIDE SEQUENCE [LARGE SCALE GENOMIC DNA]</scope>
    <source>
        <strain evidence="5">1-1 BBBD Race 1</strain>
    </source>
</reference>
<feature type="domain" description="RRM" evidence="4">
    <location>
        <begin position="235"/>
        <end position="315"/>
    </location>
</feature>
<evidence type="ECO:0000313" key="5">
    <source>
        <dbReference type="EMBL" id="OAV92566.1"/>
    </source>
</evidence>
<proteinExistence type="predicted"/>
<dbReference type="SMART" id="SM00360">
    <property type="entry name" value="RRM"/>
    <property type="match status" value="2"/>
</dbReference>
<keyword evidence="7" id="KW-1185">Reference proteome</keyword>
<organism evidence="5">
    <name type="scientific">Puccinia triticina (isolate 1-1 / race 1 (BBBD))</name>
    <name type="common">Brown leaf rust fungus</name>
    <dbReference type="NCBI Taxonomy" id="630390"/>
    <lineage>
        <taxon>Eukaryota</taxon>
        <taxon>Fungi</taxon>
        <taxon>Dikarya</taxon>
        <taxon>Basidiomycota</taxon>
        <taxon>Pucciniomycotina</taxon>
        <taxon>Pucciniomycetes</taxon>
        <taxon>Pucciniales</taxon>
        <taxon>Pucciniaceae</taxon>
        <taxon>Puccinia</taxon>
    </lineage>
</organism>
<dbReference type="InterPro" id="IPR000504">
    <property type="entry name" value="RRM_dom"/>
</dbReference>
<feature type="domain" description="RRM" evidence="4">
    <location>
        <begin position="28"/>
        <end position="104"/>
    </location>
</feature>
<evidence type="ECO:0000313" key="6">
    <source>
        <dbReference type="EnsemblFungi" id="PTTG_27601-t43_1-p1"/>
    </source>
</evidence>
<dbReference type="SUPFAM" id="SSF54928">
    <property type="entry name" value="RNA-binding domain, RBD"/>
    <property type="match status" value="2"/>
</dbReference>
<accession>A0A180GII3</accession>
<feature type="region of interest" description="Disordered" evidence="3">
    <location>
        <begin position="315"/>
        <end position="340"/>
    </location>
</feature>